<evidence type="ECO:0000256" key="4">
    <source>
        <dbReference type="SAM" id="SignalP"/>
    </source>
</evidence>
<dbReference type="InterPro" id="IPR011249">
    <property type="entry name" value="Metalloenz_LuxS/M16"/>
</dbReference>
<keyword evidence="2" id="KW-0482">Metalloprotease</keyword>
<accession>A0A7H0LFS3</accession>
<feature type="domain" description="Peptidase M16 N-terminal" evidence="5">
    <location>
        <begin position="518"/>
        <end position="658"/>
    </location>
</feature>
<proteinExistence type="inferred from homology"/>
<dbReference type="GO" id="GO:0008237">
    <property type="term" value="F:metallopeptidase activity"/>
    <property type="evidence" value="ECO:0007669"/>
    <property type="project" value="UniProtKB-KW"/>
</dbReference>
<comment type="similarity">
    <text evidence="1">Belongs to the peptidase M16 family.</text>
</comment>
<feature type="domain" description="Peptidase M16 N-terminal" evidence="5">
    <location>
        <begin position="54"/>
        <end position="196"/>
    </location>
</feature>
<evidence type="ECO:0000313" key="7">
    <source>
        <dbReference type="EMBL" id="QNQ08526.1"/>
    </source>
</evidence>
<evidence type="ECO:0000259" key="5">
    <source>
        <dbReference type="Pfam" id="PF00675"/>
    </source>
</evidence>
<dbReference type="RefSeq" id="WP_187760854.1">
    <property type="nucleotide sequence ID" value="NZ_CP061038.1"/>
</dbReference>
<dbReference type="KEGG" id="spap:H3Z74_17495"/>
<evidence type="ECO:0000256" key="1">
    <source>
        <dbReference type="ARBA" id="ARBA00007261"/>
    </source>
</evidence>
<feature type="signal peptide" evidence="4">
    <location>
        <begin position="1"/>
        <end position="20"/>
    </location>
</feature>
<evidence type="ECO:0000256" key="3">
    <source>
        <dbReference type="SAM" id="MobiDB-lite"/>
    </source>
</evidence>
<keyword evidence="8" id="KW-1185">Reference proteome</keyword>
<protein>
    <submittedName>
        <fullName evidence="7">Insulinase family protein</fullName>
    </submittedName>
</protein>
<feature type="chain" id="PRO_5029001773" evidence="4">
    <location>
        <begin position="21"/>
        <end position="933"/>
    </location>
</feature>
<dbReference type="Pfam" id="PF05193">
    <property type="entry name" value="Peptidase_M16_C"/>
    <property type="match status" value="2"/>
</dbReference>
<dbReference type="InterPro" id="IPR007863">
    <property type="entry name" value="Peptidase_M16_C"/>
</dbReference>
<organism evidence="7 8">
    <name type="scientific">Sphingomonas alpina</name>
    <dbReference type="NCBI Taxonomy" id="653931"/>
    <lineage>
        <taxon>Bacteria</taxon>
        <taxon>Pseudomonadati</taxon>
        <taxon>Pseudomonadota</taxon>
        <taxon>Alphaproteobacteria</taxon>
        <taxon>Sphingomonadales</taxon>
        <taxon>Sphingomonadaceae</taxon>
        <taxon>Sphingomonas</taxon>
    </lineage>
</organism>
<dbReference type="EMBL" id="CP061038">
    <property type="protein sequence ID" value="QNQ08526.1"/>
    <property type="molecule type" value="Genomic_DNA"/>
</dbReference>
<keyword evidence="2" id="KW-0378">Hydrolase</keyword>
<evidence type="ECO:0000313" key="8">
    <source>
        <dbReference type="Proteomes" id="UP000516148"/>
    </source>
</evidence>
<dbReference type="PANTHER" id="PTHR11851">
    <property type="entry name" value="METALLOPROTEASE"/>
    <property type="match status" value="1"/>
</dbReference>
<dbReference type="SUPFAM" id="SSF63411">
    <property type="entry name" value="LuxS/MPP-like metallohydrolase"/>
    <property type="match status" value="4"/>
</dbReference>
<dbReference type="Gene3D" id="3.30.830.10">
    <property type="entry name" value="Metalloenzyme, LuxS/M16 peptidase-like"/>
    <property type="match status" value="4"/>
</dbReference>
<name>A0A7H0LFS3_9SPHN</name>
<keyword evidence="2" id="KW-0645">Protease</keyword>
<feature type="domain" description="Peptidase M16 C-terminal" evidence="6">
    <location>
        <begin position="205"/>
        <end position="385"/>
    </location>
</feature>
<dbReference type="InterPro" id="IPR050361">
    <property type="entry name" value="MPP/UQCRC_Complex"/>
</dbReference>
<keyword evidence="4" id="KW-0732">Signal</keyword>
<dbReference type="Proteomes" id="UP000516148">
    <property type="component" value="Chromosome"/>
</dbReference>
<evidence type="ECO:0000256" key="2">
    <source>
        <dbReference type="ARBA" id="ARBA00023049"/>
    </source>
</evidence>
<dbReference type="InterPro" id="IPR011765">
    <property type="entry name" value="Pept_M16_N"/>
</dbReference>
<dbReference type="GO" id="GO:0046872">
    <property type="term" value="F:metal ion binding"/>
    <property type="evidence" value="ECO:0007669"/>
    <property type="project" value="InterPro"/>
</dbReference>
<evidence type="ECO:0000259" key="6">
    <source>
        <dbReference type="Pfam" id="PF05193"/>
    </source>
</evidence>
<feature type="domain" description="Peptidase M16 C-terminal" evidence="6">
    <location>
        <begin position="682"/>
        <end position="834"/>
    </location>
</feature>
<sequence length="933" mass="97542">MKSFAAVTIAALCASTAVTATPAPRAPVAAAPIVVPPLVYTKRMLKNGMTIYAMRDPKAASVSLYMWYKVGQRDDPKERAGFAHLFEHLMFKPTRNLPQGAFTYMSTIVENANATTLFDDTLYTTTAPANRLETLLWLEGERLKNLVVDQANFESERNVVKEELRQRIFATPYGRILFKLIPGFVFSTHPYARPIGGTAEDLDKATLADVRAFHEAFYRPDNAVMVIAGNFDPKQLDAWADRYIGSIPKPAAPLLQIPASREPERTSPRLVDAYAPNVPLPALVAAWIAPPEANLDSAGIDVIEALLTRGAASRLNRSLVADKQLASSIATYNFDTRDGHAFAIVATLAKGADMATTRTALDAEIARLRDTPVDPAELASIKNALLGAALSDRETMAGRVGLIGDGDVLAGDPGHDDKRLAAISAMTPADVQRIAARWLGAQRQVTIRYQDESRRPAGYTGDVSTNDVASMGPIVPPATRPPVTIAAASEREQPPAPGPQRRIVPPIVEAKLANGLTIVSAQSTELPLVTLELVIAGGDAADPAGHAGLADLTAALALRGAASRDAVALAAAVDTLGGRISAAAQADATIVKITVPAANVDAAAALLGDVALRPSAAEDELDRERRKLADALAVSEKQPVQLALRALPAALFAGTPYGAVATPGSLAAIDAGDVAAARAKWGPRGATLVVTGSLDAKQVATLAERTFGSWRGGAPAPAFIATAKPHRIIAIDLPGAPQTAVIAAVPTGARSAGDQRALQVANAIVGGGAIGWLSKEIREKRGLSYGAGSQIDMRRGAGFVMAASQTKTASAPEVVDLMLAQFARLPINPPSAAEDAERSEFVSRILASQTDRTIGLGDYLAGLVATGTPLSVARTELSPGTAVTPAEVAAAAKRIDPKTATVLVVGDSKAWLPALRAAHPNVELVDAAALIGK</sequence>
<dbReference type="PANTHER" id="PTHR11851:SF49">
    <property type="entry name" value="MITOCHONDRIAL-PROCESSING PEPTIDASE SUBUNIT ALPHA"/>
    <property type="match status" value="1"/>
</dbReference>
<gene>
    <name evidence="7" type="ORF">H3Z74_17495</name>
</gene>
<feature type="region of interest" description="Disordered" evidence="3">
    <location>
        <begin position="452"/>
        <end position="479"/>
    </location>
</feature>
<dbReference type="Pfam" id="PF00675">
    <property type="entry name" value="Peptidase_M16"/>
    <property type="match status" value="2"/>
</dbReference>
<reference evidence="7 8" key="1">
    <citation type="submission" date="2020-09" db="EMBL/GenBank/DDBJ databases">
        <title>Sphingomonas sp., a new species isolated from pork steak.</title>
        <authorList>
            <person name="Heidler von Heilborn D."/>
        </authorList>
    </citation>
    <scope>NUCLEOTIDE SEQUENCE [LARGE SCALE GENOMIC DNA]</scope>
    <source>
        <strain evidence="8">S8-3T</strain>
    </source>
</reference>
<dbReference type="AlphaFoldDB" id="A0A7H0LFS3"/>